<name>A0A4R7BYK8_9HYPH</name>
<dbReference type="InterPro" id="IPR005467">
    <property type="entry name" value="His_kinase_dom"/>
</dbReference>
<comment type="caution">
    <text evidence="15">The sequence shown here is derived from an EMBL/GenBank/DDBJ whole genome shotgun (WGS) entry which is preliminary data.</text>
</comment>
<dbReference type="CDD" id="cd06225">
    <property type="entry name" value="HAMP"/>
    <property type="match status" value="1"/>
</dbReference>
<keyword evidence="6 12" id="KW-0812">Transmembrane</keyword>
<evidence type="ECO:0000256" key="10">
    <source>
        <dbReference type="ARBA" id="ARBA00023136"/>
    </source>
</evidence>
<keyword evidence="16" id="KW-1185">Reference proteome</keyword>
<dbReference type="Pfam" id="PF00672">
    <property type="entry name" value="HAMP"/>
    <property type="match status" value="1"/>
</dbReference>
<evidence type="ECO:0000256" key="7">
    <source>
        <dbReference type="ARBA" id="ARBA00022777"/>
    </source>
</evidence>
<organism evidence="15 16">
    <name type="scientific">Enterovirga rhinocerotis</name>
    <dbReference type="NCBI Taxonomy" id="1339210"/>
    <lineage>
        <taxon>Bacteria</taxon>
        <taxon>Pseudomonadati</taxon>
        <taxon>Pseudomonadota</taxon>
        <taxon>Alphaproteobacteria</taxon>
        <taxon>Hyphomicrobiales</taxon>
        <taxon>Methylobacteriaceae</taxon>
        <taxon>Enterovirga</taxon>
    </lineage>
</organism>
<dbReference type="SUPFAM" id="SSF55874">
    <property type="entry name" value="ATPase domain of HSP90 chaperone/DNA topoisomerase II/histidine kinase"/>
    <property type="match status" value="1"/>
</dbReference>
<dbReference type="PROSITE" id="PS50109">
    <property type="entry name" value="HIS_KIN"/>
    <property type="match status" value="1"/>
</dbReference>
<dbReference type="InterPro" id="IPR036097">
    <property type="entry name" value="HisK_dim/P_sf"/>
</dbReference>
<feature type="domain" description="Histidine kinase" evidence="13">
    <location>
        <begin position="326"/>
        <end position="527"/>
    </location>
</feature>
<dbReference type="Proteomes" id="UP000295122">
    <property type="component" value="Unassembled WGS sequence"/>
</dbReference>
<keyword evidence="10 12" id="KW-0472">Membrane</keyword>
<dbReference type="PANTHER" id="PTHR45436:SF5">
    <property type="entry name" value="SENSOR HISTIDINE KINASE TRCS"/>
    <property type="match status" value="1"/>
</dbReference>
<evidence type="ECO:0000313" key="16">
    <source>
        <dbReference type="Proteomes" id="UP000295122"/>
    </source>
</evidence>
<feature type="transmembrane region" description="Helical" evidence="12">
    <location>
        <begin position="244"/>
        <end position="266"/>
    </location>
</feature>
<evidence type="ECO:0000313" key="15">
    <source>
        <dbReference type="EMBL" id="TDR89835.1"/>
    </source>
</evidence>
<evidence type="ECO:0000256" key="5">
    <source>
        <dbReference type="ARBA" id="ARBA00022679"/>
    </source>
</evidence>
<dbReference type="Pfam" id="PF00512">
    <property type="entry name" value="HisKA"/>
    <property type="match status" value="1"/>
</dbReference>
<dbReference type="CDD" id="cd00082">
    <property type="entry name" value="HisKA"/>
    <property type="match status" value="1"/>
</dbReference>
<dbReference type="SMART" id="SM00388">
    <property type="entry name" value="HisKA"/>
    <property type="match status" value="1"/>
</dbReference>
<dbReference type="Gene3D" id="3.30.565.10">
    <property type="entry name" value="Histidine kinase-like ATPase, C-terminal domain"/>
    <property type="match status" value="1"/>
</dbReference>
<dbReference type="InterPro" id="IPR050428">
    <property type="entry name" value="TCS_sensor_his_kinase"/>
</dbReference>
<dbReference type="SMART" id="SM00304">
    <property type="entry name" value="HAMP"/>
    <property type="match status" value="1"/>
</dbReference>
<dbReference type="PANTHER" id="PTHR45436">
    <property type="entry name" value="SENSOR HISTIDINE KINASE YKOH"/>
    <property type="match status" value="1"/>
</dbReference>
<dbReference type="OrthoDB" id="9815202at2"/>
<reference evidence="15 16" key="1">
    <citation type="submission" date="2019-03" db="EMBL/GenBank/DDBJ databases">
        <title>Genomic Encyclopedia of Type Strains, Phase IV (KMG-IV): sequencing the most valuable type-strain genomes for metagenomic binning, comparative biology and taxonomic classification.</title>
        <authorList>
            <person name="Goeker M."/>
        </authorList>
    </citation>
    <scope>NUCLEOTIDE SEQUENCE [LARGE SCALE GENOMIC DNA]</scope>
    <source>
        <strain evidence="15 16">DSM 25903</strain>
    </source>
</reference>
<evidence type="ECO:0000256" key="11">
    <source>
        <dbReference type="SAM" id="MobiDB-lite"/>
    </source>
</evidence>
<dbReference type="AlphaFoldDB" id="A0A4R7BYK8"/>
<evidence type="ECO:0000256" key="4">
    <source>
        <dbReference type="ARBA" id="ARBA00022553"/>
    </source>
</evidence>
<evidence type="ECO:0000256" key="2">
    <source>
        <dbReference type="ARBA" id="ARBA00004370"/>
    </source>
</evidence>
<dbReference type="EMBL" id="SNZR01000013">
    <property type="protein sequence ID" value="TDR89835.1"/>
    <property type="molecule type" value="Genomic_DNA"/>
</dbReference>
<dbReference type="GO" id="GO:0016020">
    <property type="term" value="C:membrane"/>
    <property type="evidence" value="ECO:0007669"/>
    <property type="project" value="UniProtKB-SubCell"/>
</dbReference>
<dbReference type="InterPro" id="IPR003594">
    <property type="entry name" value="HATPase_dom"/>
</dbReference>
<dbReference type="Gene3D" id="1.10.287.130">
    <property type="match status" value="1"/>
</dbReference>
<feature type="domain" description="HAMP" evidence="14">
    <location>
        <begin position="264"/>
        <end position="318"/>
    </location>
</feature>
<feature type="transmembrane region" description="Helical" evidence="12">
    <location>
        <begin position="16"/>
        <end position="38"/>
    </location>
</feature>
<dbReference type="PRINTS" id="PR00344">
    <property type="entry name" value="BCTRLSENSOR"/>
</dbReference>
<dbReference type="GO" id="GO:0000155">
    <property type="term" value="F:phosphorelay sensor kinase activity"/>
    <property type="evidence" value="ECO:0007669"/>
    <property type="project" value="InterPro"/>
</dbReference>
<keyword evidence="8 12" id="KW-1133">Transmembrane helix</keyword>
<gene>
    <name evidence="15" type="ORF">EV668_2671</name>
</gene>
<sequence>MSDGRPHTPGKWRPSLALIIGLVLATVLALPLVGLFFFRFYENQLIQRTEAELIGQSAVLAAVAAQMAGEAPELPLGAERPRAPPGRAPDEPYDPIEPRLDLAQGPILGRRPDALPSAKPADPAFLEIGRRLGPILVQAQASTLAGFRILDPRGVVIAGREEVGLSLAHVPEVAAALRGEVRSVLRTRISRHPPPPVYSVSRGTSVRVFTAMPIVVGDRLAGVVYASRTPSNVVKQLYEERGKLALAAAAILAVTALIGLLFSRFVTHPVHQLIRRTAEIGRGDRSAIKPLERHGTREFAQLSESFLAMAASLQERSDYLRTFAAHVSHELKSPLTAIRGAAELMLDAAPGSMTEEERRRFLGNILADAGRLAALVNRLRELARADNPPIEGETNLGAAAAALRTAQPGLAIRLDGDPALRLPLSEENAGIVLGHLADNAARHGAGTLTLSARRDAAGLALLVRDDGGGIAPGNRARIFDTFFTTRREEGGTGMGLAIVRSLVERHGGTIALDEETGDGAAFRIRLP</sequence>
<dbReference type="SUPFAM" id="SSF47384">
    <property type="entry name" value="Homodimeric domain of signal transducing histidine kinase"/>
    <property type="match status" value="1"/>
</dbReference>
<evidence type="ECO:0000259" key="14">
    <source>
        <dbReference type="PROSITE" id="PS50885"/>
    </source>
</evidence>
<evidence type="ECO:0000256" key="6">
    <source>
        <dbReference type="ARBA" id="ARBA00022692"/>
    </source>
</evidence>
<keyword evidence="9" id="KW-0902">Two-component regulatory system</keyword>
<dbReference type="Gene3D" id="6.10.340.10">
    <property type="match status" value="1"/>
</dbReference>
<evidence type="ECO:0000256" key="1">
    <source>
        <dbReference type="ARBA" id="ARBA00000085"/>
    </source>
</evidence>
<dbReference type="EC" id="2.7.13.3" evidence="3"/>
<dbReference type="InterPro" id="IPR004358">
    <property type="entry name" value="Sig_transdc_His_kin-like_C"/>
</dbReference>
<keyword evidence="5" id="KW-0808">Transferase</keyword>
<dbReference type="InterPro" id="IPR003660">
    <property type="entry name" value="HAMP_dom"/>
</dbReference>
<evidence type="ECO:0000256" key="8">
    <source>
        <dbReference type="ARBA" id="ARBA00022989"/>
    </source>
</evidence>
<keyword evidence="7 15" id="KW-0418">Kinase</keyword>
<protein>
    <recommendedName>
        <fullName evidence="3">histidine kinase</fullName>
        <ecNumber evidence="3">2.7.13.3</ecNumber>
    </recommendedName>
</protein>
<dbReference type="InterPro" id="IPR036890">
    <property type="entry name" value="HATPase_C_sf"/>
</dbReference>
<comment type="subcellular location">
    <subcellularLocation>
        <location evidence="2">Membrane</location>
    </subcellularLocation>
</comment>
<dbReference type="InterPro" id="IPR003661">
    <property type="entry name" value="HisK_dim/P_dom"/>
</dbReference>
<dbReference type="PROSITE" id="PS50885">
    <property type="entry name" value="HAMP"/>
    <property type="match status" value="1"/>
</dbReference>
<keyword evidence="4" id="KW-0597">Phosphoprotein</keyword>
<evidence type="ECO:0000256" key="9">
    <source>
        <dbReference type="ARBA" id="ARBA00023012"/>
    </source>
</evidence>
<feature type="region of interest" description="Disordered" evidence="11">
    <location>
        <begin position="73"/>
        <end position="93"/>
    </location>
</feature>
<dbReference type="Pfam" id="PF02518">
    <property type="entry name" value="HATPase_c"/>
    <property type="match status" value="1"/>
</dbReference>
<dbReference type="SMART" id="SM00387">
    <property type="entry name" value="HATPase_c"/>
    <property type="match status" value="1"/>
</dbReference>
<proteinExistence type="predicted"/>
<comment type="catalytic activity">
    <reaction evidence="1">
        <text>ATP + protein L-histidine = ADP + protein N-phospho-L-histidine.</text>
        <dbReference type="EC" id="2.7.13.3"/>
    </reaction>
</comment>
<accession>A0A4R7BYK8</accession>
<evidence type="ECO:0000256" key="12">
    <source>
        <dbReference type="SAM" id="Phobius"/>
    </source>
</evidence>
<evidence type="ECO:0000259" key="13">
    <source>
        <dbReference type="PROSITE" id="PS50109"/>
    </source>
</evidence>
<evidence type="ECO:0000256" key="3">
    <source>
        <dbReference type="ARBA" id="ARBA00012438"/>
    </source>
</evidence>
<dbReference type="RefSeq" id="WP_133770757.1">
    <property type="nucleotide sequence ID" value="NZ_SNZR01000013.1"/>
</dbReference>